<sequence>MPGMEMPSDPSSEDGSVQTIEASSSDTNDNSLNQETVGHGNNALASELPQDRWPHRTEPEVGMLFCSEEQAYQFYNQYAHRKGFSVRKGHLGRRKDGTVRNRHFLCSNEGTRQKHRTHITKKPRDTVRTNCMARIEFKVSRENTWVVSKVIYDHNHPLVRPHKAHLLRSHRRVEERERSDSEPQEFPIEEVQEAENIGFNLKDQTGYLHTNRMRDLQKGEAQFLLDFLNAKKLEDPCFFYSVQLDDREQVTNFFWADSRSILDYSYFGDVVLFDTTYRSSRNELPIAVFLGISHHKHIVVFGTALLLDETTESFVWLFKTFLEAMSRKQPKTIFADEWSPVERAIGMVLSDCAHRLCLWHLTQNVLTNISQLCSSEPIFLKDFKNWIFDRGSTEDDFHQTWAGLNSKYNLSSNSWIQDVYAVRGKWASVYQHDTFCASMTSYNWCEVLKSFFKRYFTRKQTLSKFIELFQKVLIKLREKELYEDHKSRQTRPVLLVDIPMLVEASNSYTRVVYAEFEEEFKNQLQCICQPISMNGPDCLFRVSLPGNKQFGIVELNSSNLEITCSCKKFQASGLLCMHALKVFSHNNILHLPTRYILKRWTKDATSEVVPEYFRALDETTIQEPLKEQYDRVWQKAVSVILKSVCSEDGQRIFENEINRLNVEVKDFLSRAPQNRGSNAEHEDVHGVKRKKRIGKRKGEGGNKRKEMVSPQNNMSEVHSGIARGNEEQNRVMDNESSSQIYCNQPIQEGYVAPQGMYDQPSNNLNIMSWFNSKGGSVCVSLPNFINWSIPSCAAPPNVAMPHHTLDLTPNSALPNPHHSVTRKLSFDINKGLRHVSFFIFFSSEL</sequence>
<evidence type="ECO:0000256" key="5">
    <source>
        <dbReference type="SAM" id="MobiDB-lite"/>
    </source>
</evidence>
<protein>
    <recommendedName>
        <fullName evidence="6">SWIM-type domain-containing protein</fullName>
    </recommendedName>
</protein>
<evidence type="ECO:0000256" key="4">
    <source>
        <dbReference type="PROSITE-ProRule" id="PRU00325"/>
    </source>
</evidence>
<keyword evidence="8" id="KW-1185">Reference proteome</keyword>
<name>A0AAD6F1J6_9POAL</name>
<dbReference type="EMBL" id="JAMRDG010000001">
    <property type="protein sequence ID" value="KAJ3709182.1"/>
    <property type="molecule type" value="Genomic_DNA"/>
</dbReference>
<accession>A0AAD6F1J6</accession>
<dbReference type="InterPro" id="IPR006564">
    <property type="entry name" value="Znf_PMZ"/>
</dbReference>
<dbReference type="InterPro" id="IPR018289">
    <property type="entry name" value="MULE_transposase_dom"/>
</dbReference>
<feature type="region of interest" description="Disordered" evidence="5">
    <location>
        <begin position="671"/>
        <end position="716"/>
    </location>
</feature>
<keyword evidence="2 4" id="KW-0863">Zinc-finger</keyword>
<dbReference type="SMART" id="SM00575">
    <property type="entry name" value="ZnF_PMZ"/>
    <property type="match status" value="1"/>
</dbReference>
<evidence type="ECO:0000256" key="1">
    <source>
        <dbReference type="ARBA" id="ARBA00022723"/>
    </source>
</evidence>
<dbReference type="InterPro" id="IPR007527">
    <property type="entry name" value="Znf_SWIM"/>
</dbReference>
<dbReference type="PANTHER" id="PTHR47718">
    <property type="entry name" value="OS01G0519700 PROTEIN"/>
    <property type="match status" value="1"/>
</dbReference>
<evidence type="ECO:0000256" key="3">
    <source>
        <dbReference type="ARBA" id="ARBA00022833"/>
    </source>
</evidence>
<proteinExistence type="predicted"/>
<organism evidence="7 8">
    <name type="scientific">Rhynchospora tenuis</name>
    <dbReference type="NCBI Taxonomy" id="198213"/>
    <lineage>
        <taxon>Eukaryota</taxon>
        <taxon>Viridiplantae</taxon>
        <taxon>Streptophyta</taxon>
        <taxon>Embryophyta</taxon>
        <taxon>Tracheophyta</taxon>
        <taxon>Spermatophyta</taxon>
        <taxon>Magnoliopsida</taxon>
        <taxon>Liliopsida</taxon>
        <taxon>Poales</taxon>
        <taxon>Cyperaceae</taxon>
        <taxon>Cyperoideae</taxon>
        <taxon>Rhynchosporeae</taxon>
        <taxon>Rhynchospora</taxon>
    </lineage>
</organism>
<dbReference type="InterPro" id="IPR004330">
    <property type="entry name" value="FAR1_DNA_bnd_dom"/>
</dbReference>
<feature type="compositionally biased region" description="Polar residues" evidence="5">
    <location>
        <begin position="9"/>
        <end position="36"/>
    </location>
</feature>
<feature type="compositionally biased region" description="Basic and acidic residues" evidence="5">
    <location>
        <begin position="696"/>
        <end position="707"/>
    </location>
</feature>
<dbReference type="Pfam" id="PF03101">
    <property type="entry name" value="FAR1"/>
    <property type="match status" value="1"/>
</dbReference>
<reference evidence="7 8" key="1">
    <citation type="journal article" date="2022" name="Cell">
        <title>Repeat-based holocentromeres influence genome architecture and karyotype evolution.</title>
        <authorList>
            <person name="Hofstatter P.G."/>
            <person name="Thangavel G."/>
            <person name="Lux T."/>
            <person name="Neumann P."/>
            <person name="Vondrak T."/>
            <person name="Novak P."/>
            <person name="Zhang M."/>
            <person name="Costa L."/>
            <person name="Castellani M."/>
            <person name="Scott A."/>
            <person name="Toegelov H."/>
            <person name="Fuchs J."/>
            <person name="Mata-Sucre Y."/>
            <person name="Dias Y."/>
            <person name="Vanzela A.L.L."/>
            <person name="Huettel B."/>
            <person name="Almeida C.C.S."/>
            <person name="Simkova H."/>
            <person name="Souza G."/>
            <person name="Pedrosa-Harand A."/>
            <person name="Macas J."/>
            <person name="Mayer K.F.X."/>
            <person name="Houben A."/>
            <person name="Marques A."/>
        </authorList>
    </citation>
    <scope>NUCLEOTIDE SEQUENCE [LARGE SCALE GENOMIC DNA]</scope>
    <source>
        <strain evidence="7">RhyTen1mFocal</strain>
    </source>
</reference>
<evidence type="ECO:0000259" key="6">
    <source>
        <dbReference type="PROSITE" id="PS50966"/>
    </source>
</evidence>
<evidence type="ECO:0000256" key="2">
    <source>
        <dbReference type="ARBA" id="ARBA00022771"/>
    </source>
</evidence>
<feature type="region of interest" description="Disordered" evidence="5">
    <location>
        <begin position="1"/>
        <end position="38"/>
    </location>
</feature>
<dbReference type="AlphaFoldDB" id="A0AAD6F1J6"/>
<dbReference type="PROSITE" id="PS50966">
    <property type="entry name" value="ZF_SWIM"/>
    <property type="match status" value="1"/>
</dbReference>
<keyword evidence="1" id="KW-0479">Metal-binding</keyword>
<comment type="caution">
    <text evidence="7">The sequence shown here is derived from an EMBL/GenBank/DDBJ whole genome shotgun (WGS) entry which is preliminary data.</text>
</comment>
<dbReference type="Proteomes" id="UP001210211">
    <property type="component" value="Unassembled WGS sequence"/>
</dbReference>
<evidence type="ECO:0000313" key="8">
    <source>
        <dbReference type="Proteomes" id="UP001210211"/>
    </source>
</evidence>
<gene>
    <name evidence="7" type="ORF">LUZ61_012887</name>
</gene>
<dbReference type="GO" id="GO:0008270">
    <property type="term" value="F:zinc ion binding"/>
    <property type="evidence" value="ECO:0007669"/>
    <property type="project" value="UniProtKB-KW"/>
</dbReference>
<feature type="domain" description="SWIM-type" evidence="6">
    <location>
        <begin position="540"/>
        <end position="587"/>
    </location>
</feature>
<dbReference type="Pfam" id="PF10551">
    <property type="entry name" value="MULE"/>
    <property type="match status" value="1"/>
</dbReference>
<dbReference type="Pfam" id="PF04434">
    <property type="entry name" value="SWIM"/>
    <property type="match status" value="1"/>
</dbReference>
<keyword evidence="3" id="KW-0862">Zinc</keyword>
<dbReference type="PANTHER" id="PTHR47718:SF7">
    <property type="entry name" value="PROTEIN FAR1-RELATED SEQUENCE"/>
    <property type="match status" value="1"/>
</dbReference>
<evidence type="ECO:0000313" key="7">
    <source>
        <dbReference type="EMBL" id="KAJ3709182.1"/>
    </source>
</evidence>